<dbReference type="Gene3D" id="3.40.1280.10">
    <property type="match status" value="1"/>
</dbReference>
<dbReference type="GO" id="GO:0016423">
    <property type="term" value="F:tRNA (guanine) methyltransferase activity"/>
    <property type="evidence" value="ECO:0007669"/>
    <property type="project" value="InterPro"/>
</dbReference>
<dbReference type="Pfam" id="PF25050">
    <property type="entry name" value="TARBP1"/>
    <property type="match status" value="1"/>
</dbReference>
<dbReference type="InterPro" id="IPR001537">
    <property type="entry name" value="SpoU_MeTrfase"/>
</dbReference>
<keyword evidence="6" id="KW-1185">Reference proteome</keyword>
<keyword evidence="1" id="KW-0489">Methyltransferase</keyword>
<sequence>MSYNHNKIFENFLQPRDVENILETIVKNIESNSDLENLLENLQACVSVLDCSKKNWPISDIYSKILKVSLEVLKQTENAEVIKSSTKIVGLIFSKLTDNQKNEVINSLKESIKRYTEENEKGYDVHEQVPCKSNKWSIIKVFHLLGEILREKHTLLEEDKDSLFKLLFQIVLLGEEKPGSKVLFEFLPSLGYDYSKLVFIWENCVQFCKEDLENKVSNIKSTPIDRILSVLCSIADFLLPIDDRKPSLNLQNDPNFWKIILKGLNHERNISRKKSLYLLKRITDSLNQYDIACNCFDEATGTIFWWSKDKIFEEIWYEFILLLETLEETQVHVIKPVMPRLEKIKEATTHIISDKHLIHTSWLICIFHRIFCHDSSFIRLWGLQELLKLDKEIVPIKEQNQLYMFGKPLINILLDQSMLRKPIDIPLGRIPPVVERLKEFFLRLKMLLNTATFNLLIRKFLLYMTDENWGGVSLICVFWSLSSLKDCYFCNDEVLISLRKILFSSFQTFDLSVRAPLQQLAAKLLLNNINFDQIKLSSVNTLLLAFNLNGGLKNTSAVWSEFVKFFQRLDKYGKEDTINLQYFIQYVDNFLSNLLSDSDVTDNEIELNAKLLVALLNAKEDITFKYYPVRLMSLLEKSSSHVYLPTKITDNTIQFIIEILQTFNFKGEESSWSIDGRLKSFIIVQFIKCIPDITGYISRRMFDENSVDEKFIELCYRLMKFLRRIVVLQSSKNTSFDLGIAIKSIENFQRSILRCLKENSKKLMQRHFCITILSSLFDPSLNAKEIISLLKSVIDFNTDFVKSQSTSGKIIEYYIENELRICRKILPYQENANIESIINFACDYLDMVKGEGTIQAYKLINICLKASVNDNDQIILNCWHKLQECVKLSNYWKIYNNFIRCVVNSKNGLNIMMSEILLLSEDRAGYICLPVQEICNKCINNFSSILDYKEFIIEASIYGFMQQKGVRFKQEVLAFLNTCDDIETCNKRDYSDVSARVSLVTLINSQPMSNQDIVMELLLCLMEKQRQLLEQTQHKHFPNCLLHRQKQRATSLMLVMIPFVSEQMAKNYLLPFFEEVLTKENQASVRILTELAFSKILQQFPSLIPDVIEDMKDGFDNKKVYHLCSLLGVMVHVCRNSKDVTLQNSISTNMLDMVLPWCMSNHFNLRSFCLASLHTISEFCCKNNFKVPSAVKTIINFSGSSQYANRATEKLLANFYFSINTEVDYNLEAIYYTLPKLSQVADDEWVTGGVFEKMKNNSQWTNFRDNIPIYSTDDTLKKCKPGSWKVAFDQFESAEEIKEGNVQKKIIPWRLMTPQDNDEEDVRKIPIHDSRGLILVTSLINKLPNLGGLCRTSEIFSVKEMVVNSLRVMNEKAFESLSVSSHKWLRKVREVPEFQLKDYLIYMKSKDYSIIGAEQTANSVPLSNFRFQEKTILVLGSEKEGIPVEIIQLLDECVEVPQLGVIRSLNVHVTGSLFLYEYAKQWLIK</sequence>
<evidence type="ECO:0000256" key="1">
    <source>
        <dbReference type="ARBA" id="ARBA00022603"/>
    </source>
</evidence>
<feature type="domain" description="TARBP1" evidence="4">
    <location>
        <begin position="268"/>
        <end position="352"/>
    </location>
</feature>
<dbReference type="InterPro" id="IPR044748">
    <property type="entry name" value="Trm3/TARBP1_C"/>
</dbReference>
<dbReference type="SUPFAM" id="SSF75217">
    <property type="entry name" value="alpha/beta knot"/>
    <property type="match status" value="1"/>
</dbReference>
<dbReference type="EMBL" id="CAJFCJ010000019">
    <property type="protein sequence ID" value="CAD5123311.1"/>
    <property type="molecule type" value="Genomic_DNA"/>
</dbReference>
<dbReference type="InterPro" id="IPR029028">
    <property type="entry name" value="Alpha/beta_knot_MTases"/>
</dbReference>
<dbReference type="Pfam" id="PF00588">
    <property type="entry name" value="SpoU_methylase"/>
    <property type="match status" value="1"/>
</dbReference>
<dbReference type="GO" id="GO:0030488">
    <property type="term" value="P:tRNA methylation"/>
    <property type="evidence" value="ECO:0007669"/>
    <property type="project" value="InterPro"/>
</dbReference>
<accession>A0A7I8W4Z8</accession>
<dbReference type="InterPro" id="IPR029026">
    <property type="entry name" value="tRNA_m1G_MTases_N"/>
</dbReference>
<dbReference type="CDD" id="cd18091">
    <property type="entry name" value="SpoU-like_TRM3-like"/>
    <property type="match status" value="1"/>
</dbReference>
<name>A0A7I8W4Z8_9ANNE</name>
<keyword evidence="2" id="KW-0808">Transferase</keyword>
<protein>
    <submittedName>
        <fullName evidence="5">DgyrCDS11670</fullName>
    </submittedName>
</protein>
<dbReference type="InterPro" id="IPR056921">
    <property type="entry name" value="TARBP1_dom"/>
</dbReference>
<feature type="domain" description="tRNA/rRNA methyltransferase SpoU type" evidence="3">
    <location>
        <begin position="1333"/>
        <end position="1476"/>
    </location>
</feature>
<dbReference type="OrthoDB" id="241340at2759"/>
<evidence type="ECO:0000256" key="2">
    <source>
        <dbReference type="ARBA" id="ARBA00022679"/>
    </source>
</evidence>
<dbReference type="InterPro" id="IPR045330">
    <property type="entry name" value="TRM3/TARBP1"/>
</dbReference>
<gene>
    <name evidence="5" type="ORF">DGYR_LOCUS10998</name>
</gene>
<evidence type="ECO:0000259" key="4">
    <source>
        <dbReference type="Pfam" id="PF25050"/>
    </source>
</evidence>
<evidence type="ECO:0000313" key="5">
    <source>
        <dbReference type="EMBL" id="CAD5123311.1"/>
    </source>
</evidence>
<organism evidence="5 6">
    <name type="scientific">Dimorphilus gyrociliatus</name>
    <dbReference type="NCBI Taxonomy" id="2664684"/>
    <lineage>
        <taxon>Eukaryota</taxon>
        <taxon>Metazoa</taxon>
        <taxon>Spiralia</taxon>
        <taxon>Lophotrochozoa</taxon>
        <taxon>Annelida</taxon>
        <taxon>Polychaeta</taxon>
        <taxon>Polychaeta incertae sedis</taxon>
        <taxon>Dinophilidae</taxon>
        <taxon>Dimorphilus</taxon>
    </lineage>
</organism>
<dbReference type="PANTHER" id="PTHR12029">
    <property type="entry name" value="RNA METHYLTRANSFERASE"/>
    <property type="match status" value="1"/>
</dbReference>
<reference evidence="5 6" key="1">
    <citation type="submission" date="2020-08" db="EMBL/GenBank/DDBJ databases">
        <authorList>
            <person name="Hejnol A."/>
        </authorList>
    </citation>
    <scope>NUCLEOTIDE SEQUENCE [LARGE SCALE GENOMIC DNA]</scope>
</reference>
<dbReference type="PANTHER" id="PTHR12029:SF11">
    <property type="entry name" value="METHYLTRANSFERASE TARBP1-RELATED"/>
    <property type="match status" value="1"/>
</dbReference>
<comment type="caution">
    <text evidence="5">The sequence shown here is derived from an EMBL/GenBank/DDBJ whole genome shotgun (WGS) entry which is preliminary data.</text>
</comment>
<proteinExistence type="predicted"/>
<dbReference type="SUPFAM" id="SSF48371">
    <property type="entry name" value="ARM repeat"/>
    <property type="match status" value="2"/>
</dbReference>
<dbReference type="InterPro" id="IPR016024">
    <property type="entry name" value="ARM-type_fold"/>
</dbReference>
<evidence type="ECO:0000259" key="3">
    <source>
        <dbReference type="Pfam" id="PF00588"/>
    </source>
</evidence>
<dbReference type="Proteomes" id="UP000549394">
    <property type="component" value="Unassembled WGS sequence"/>
</dbReference>
<dbReference type="GO" id="GO:0003723">
    <property type="term" value="F:RNA binding"/>
    <property type="evidence" value="ECO:0007669"/>
    <property type="project" value="InterPro"/>
</dbReference>
<evidence type="ECO:0000313" key="6">
    <source>
        <dbReference type="Proteomes" id="UP000549394"/>
    </source>
</evidence>